<dbReference type="GO" id="GO:1900376">
    <property type="term" value="P:regulation of secondary metabolite biosynthetic process"/>
    <property type="evidence" value="ECO:0007669"/>
    <property type="project" value="TreeGrafter"/>
</dbReference>
<dbReference type="GO" id="GO:0045892">
    <property type="term" value="P:negative regulation of DNA-templated transcription"/>
    <property type="evidence" value="ECO:0007669"/>
    <property type="project" value="TreeGrafter"/>
</dbReference>
<evidence type="ECO:0000256" key="1">
    <source>
        <dbReference type="ARBA" id="ARBA00007957"/>
    </source>
</evidence>
<feature type="binding site" evidence="7">
    <location>
        <position position="121"/>
    </location>
    <ligand>
        <name>Zn(2+)</name>
        <dbReference type="ChEBI" id="CHEBI:29105"/>
    </ligand>
</feature>
<keyword evidence="6" id="KW-0804">Transcription</keyword>
<reference evidence="8 9" key="1">
    <citation type="journal article" date="2016" name="Nat. Commun.">
        <title>Thousands of microbial genomes shed light on interconnected biogeochemical processes in an aquifer system.</title>
        <authorList>
            <person name="Anantharaman K."/>
            <person name="Brown C.T."/>
            <person name="Hug L.A."/>
            <person name="Sharon I."/>
            <person name="Castelle C.J."/>
            <person name="Probst A.J."/>
            <person name="Thomas B.C."/>
            <person name="Singh A."/>
            <person name="Wilkins M.J."/>
            <person name="Karaoz U."/>
            <person name="Brodie E.L."/>
            <person name="Williams K.H."/>
            <person name="Hubbard S.S."/>
            <person name="Banfield J.F."/>
        </authorList>
    </citation>
    <scope>NUCLEOTIDE SEQUENCE [LARGE SCALE GENOMIC DNA]</scope>
</reference>
<dbReference type="PANTHER" id="PTHR33202:SF7">
    <property type="entry name" value="FERRIC UPTAKE REGULATION PROTEIN"/>
    <property type="match status" value="1"/>
</dbReference>
<name>A0A1G2FGN0_9BACT</name>
<accession>A0A1G2FGN0</accession>
<dbReference type="GO" id="GO:0008270">
    <property type="term" value="F:zinc ion binding"/>
    <property type="evidence" value="ECO:0007669"/>
    <property type="project" value="TreeGrafter"/>
</dbReference>
<dbReference type="EMBL" id="MHNB01000018">
    <property type="protein sequence ID" value="OGZ36957.1"/>
    <property type="molecule type" value="Genomic_DNA"/>
</dbReference>
<keyword evidence="4" id="KW-0805">Transcription regulation</keyword>
<evidence type="ECO:0008006" key="10">
    <source>
        <dbReference type="Google" id="ProtNLM"/>
    </source>
</evidence>
<dbReference type="GO" id="GO:0000976">
    <property type="term" value="F:transcription cis-regulatory region binding"/>
    <property type="evidence" value="ECO:0007669"/>
    <property type="project" value="TreeGrafter"/>
</dbReference>
<comment type="cofactor">
    <cofactor evidence="7">
        <name>Zn(2+)</name>
        <dbReference type="ChEBI" id="CHEBI:29105"/>
    </cofactor>
    <text evidence="7">Binds 1 zinc ion per subunit.</text>
</comment>
<evidence type="ECO:0000313" key="9">
    <source>
        <dbReference type="Proteomes" id="UP000177061"/>
    </source>
</evidence>
<dbReference type="Gene3D" id="3.30.1490.190">
    <property type="match status" value="1"/>
</dbReference>
<dbReference type="PANTHER" id="PTHR33202">
    <property type="entry name" value="ZINC UPTAKE REGULATION PROTEIN"/>
    <property type="match status" value="1"/>
</dbReference>
<protein>
    <recommendedName>
        <fullName evidence="10">Transcriptional repressor</fullName>
    </recommendedName>
</protein>
<evidence type="ECO:0000256" key="7">
    <source>
        <dbReference type="PIRSR" id="PIRSR602481-1"/>
    </source>
</evidence>
<evidence type="ECO:0000256" key="3">
    <source>
        <dbReference type="ARBA" id="ARBA00022833"/>
    </source>
</evidence>
<sequence length="124" mass="14520">MESEKRVTCQKKIILDYLKSVQTHPSAEIIFKKVRKKLPRISLGTVYRNLKVMKERGDILEISSQIARYDGDVSPHSHFVCEKCGKIFDVFQKIKMPKLNKIKVEPVKHIKNYQIYFYGACKKC</sequence>
<keyword evidence="7" id="KW-0479">Metal-binding</keyword>
<feature type="binding site" evidence="7">
    <location>
        <position position="124"/>
    </location>
    <ligand>
        <name>Zn(2+)</name>
        <dbReference type="ChEBI" id="CHEBI:29105"/>
    </ligand>
</feature>
<proteinExistence type="inferred from homology"/>
<organism evidence="8 9">
    <name type="scientific">Candidatus Portnoybacteria bacterium RIFCSPHIGHO2_12_FULL_38_9</name>
    <dbReference type="NCBI Taxonomy" id="1801997"/>
    <lineage>
        <taxon>Bacteria</taxon>
        <taxon>Candidatus Portnoyibacteriota</taxon>
    </lineage>
</organism>
<gene>
    <name evidence="8" type="ORF">A3J64_03725</name>
</gene>
<feature type="binding site" evidence="7">
    <location>
        <position position="84"/>
    </location>
    <ligand>
        <name>Zn(2+)</name>
        <dbReference type="ChEBI" id="CHEBI:29105"/>
    </ligand>
</feature>
<dbReference type="Gene3D" id="1.10.10.10">
    <property type="entry name" value="Winged helix-like DNA-binding domain superfamily/Winged helix DNA-binding domain"/>
    <property type="match status" value="1"/>
</dbReference>
<evidence type="ECO:0000313" key="8">
    <source>
        <dbReference type="EMBL" id="OGZ36957.1"/>
    </source>
</evidence>
<evidence type="ECO:0000256" key="5">
    <source>
        <dbReference type="ARBA" id="ARBA00023125"/>
    </source>
</evidence>
<dbReference type="InterPro" id="IPR043135">
    <property type="entry name" value="Fur_C"/>
</dbReference>
<dbReference type="InterPro" id="IPR036388">
    <property type="entry name" value="WH-like_DNA-bd_sf"/>
</dbReference>
<comment type="caution">
    <text evidence="8">The sequence shown here is derived from an EMBL/GenBank/DDBJ whole genome shotgun (WGS) entry which is preliminary data.</text>
</comment>
<dbReference type="Pfam" id="PF01475">
    <property type="entry name" value="FUR"/>
    <property type="match status" value="1"/>
</dbReference>
<keyword evidence="3 7" id="KW-0862">Zinc</keyword>
<dbReference type="STRING" id="1801997.A3J64_03725"/>
<evidence type="ECO:0000256" key="6">
    <source>
        <dbReference type="ARBA" id="ARBA00023163"/>
    </source>
</evidence>
<keyword evidence="5" id="KW-0238">DNA-binding</keyword>
<dbReference type="Proteomes" id="UP000177061">
    <property type="component" value="Unassembled WGS sequence"/>
</dbReference>
<dbReference type="GO" id="GO:0003700">
    <property type="term" value="F:DNA-binding transcription factor activity"/>
    <property type="evidence" value="ECO:0007669"/>
    <property type="project" value="InterPro"/>
</dbReference>
<feature type="binding site" evidence="7">
    <location>
        <position position="81"/>
    </location>
    <ligand>
        <name>Zn(2+)</name>
        <dbReference type="ChEBI" id="CHEBI:29105"/>
    </ligand>
</feature>
<dbReference type="InterPro" id="IPR002481">
    <property type="entry name" value="FUR"/>
</dbReference>
<comment type="similarity">
    <text evidence="1">Belongs to the Fur family.</text>
</comment>
<keyword evidence="2" id="KW-0678">Repressor</keyword>
<dbReference type="CDD" id="cd07153">
    <property type="entry name" value="Fur_like"/>
    <property type="match status" value="1"/>
</dbReference>
<dbReference type="SUPFAM" id="SSF46785">
    <property type="entry name" value="Winged helix' DNA-binding domain"/>
    <property type="match status" value="1"/>
</dbReference>
<dbReference type="InterPro" id="IPR036390">
    <property type="entry name" value="WH_DNA-bd_sf"/>
</dbReference>
<dbReference type="AlphaFoldDB" id="A0A1G2FGN0"/>
<evidence type="ECO:0000256" key="2">
    <source>
        <dbReference type="ARBA" id="ARBA00022491"/>
    </source>
</evidence>
<evidence type="ECO:0000256" key="4">
    <source>
        <dbReference type="ARBA" id="ARBA00023015"/>
    </source>
</evidence>